<dbReference type="AlphaFoldDB" id="A0A1H2XD58"/>
<dbReference type="Pfam" id="PF01867">
    <property type="entry name" value="Cas_Cas1"/>
    <property type="match status" value="1"/>
</dbReference>
<evidence type="ECO:0000256" key="5">
    <source>
        <dbReference type="ARBA" id="ARBA00022842"/>
    </source>
</evidence>
<evidence type="ECO:0000256" key="9">
    <source>
        <dbReference type="HAMAP-Rule" id="MF_01470"/>
    </source>
</evidence>
<keyword evidence="4 9" id="KW-0378">Hydrolase</keyword>
<keyword evidence="2 9" id="KW-0479">Metal-binding</keyword>
<keyword evidence="11" id="KW-1185">Reference proteome</keyword>
<protein>
    <recommendedName>
        <fullName evidence="9">CRISPR-associated endonuclease Cas1</fullName>
        <ecNumber evidence="9">3.1.-.-</ecNumber>
    </recommendedName>
</protein>
<comment type="cofactor">
    <cofactor evidence="9">
        <name>Mg(2+)</name>
        <dbReference type="ChEBI" id="CHEBI:18420"/>
    </cofactor>
    <cofactor evidence="9">
        <name>Mn(2+)</name>
        <dbReference type="ChEBI" id="CHEBI:29035"/>
    </cofactor>
</comment>
<feature type="binding site" evidence="9">
    <location>
        <position position="222"/>
    </location>
    <ligand>
        <name>Mn(2+)</name>
        <dbReference type="ChEBI" id="CHEBI:29035"/>
    </ligand>
</feature>
<evidence type="ECO:0000256" key="4">
    <source>
        <dbReference type="ARBA" id="ARBA00022801"/>
    </source>
</evidence>
<keyword evidence="6 9" id="KW-0051">Antiviral defense</keyword>
<accession>A0A1H2XD58</accession>
<evidence type="ECO:0000256" key="2">
    <source>
        <dbReference type="ARBA" id="ARBA00022723"/>
    </source>
</evidence>
<dbReference type="RefSeq" id="WP_093752205.1">
    <property type="nucleotide sequence ID" value="NZ_FNNG01000005.1"/>
</dbReference>
<keyword evidence="1 9" id="KW-0540">Nuclease</keyword>
<dbReference type="PANTHER" id="PTHR43219">
    <property type="entry name" value="CRISPR-ASSOCIATED ENDONUCLEASE CAS1"/>
    <property type="match status" value="1"/>
</dbReference>
<dbReference type="GO" id="GO:0051607">
    <property type="term" value="P:defense response to virus"/>
    <property type="evidence" value="ECO:0007669"/>
    <property type="project" value="UniProtKB-UniRule"/>
</dbReference>
<dbReference type="EC" id="3.1.-.-" evidence="9"/>
<dbReference type="GO" id="GO:0003677">
    <property type="term" value="F:DNA binding"/>
    <property type="evidence" value="ECO:0007669"/>
    <property type="project" value="UniProtKB-KW"/>
</dbReference>
<dbReference type="NCBIfam" id="TIGR00287">
    <property type="entry name" value="cas1"/>
    <property type="match status" value="1"/>
</dbReference>
<evidence type="ECO:0000256" key="6">
    <source>
        <dbReference type="ARBA" id="ARBA00023118"/>
    </source>
</evidence>
<dbReference type="InterPro" id="IPR002729">
    <property type="entry name" value="CRISPR-assoc_Cas1"/>
</dbReference>
<gene>
    <name evidence="9" type="primary">cas1</name>
    <name evidence="10" type="ORF">SAMN05660923_01410</name>
</gene>
<evidence type="ECO:0000256" key="7">
    <source>
        <dbReference type="ARBA" id="ARBA00023125"/>
    </source>
</evidence>
<dbReference type="GO" id="GO:0004520">
    <property type="term" value="F:DNA endonuclease activity"/>
    <property type="evidence" value="ECO:0007669"/>
    <property type="project" value="InterPro"/>
</dbReference>
<dbReference type="Gene3D" id="1.20.120.920">
    <property type="entry name" value="CRISPR-associated endonuclease Cas1, C-terminal domain"/>
    <property type="match status" value="1"/>
</dbReference>
<evidence type="ECO:0000313" key="10">
    <source>
        <dbReference type="EMBL" id="SDW90767.1"/>
    </source>
</evidence>
<evidence type="ECO:0000256" key="3">
    <source>
        <dbReference type="ARBA" id="ARBA00022759"/>
    </source>
</evidence>
<comment type="subunit">
    <text evidence="9">Homodimer, forms a heterotetramer with a Cas2 homodimer.</text>
</comment>
<proteinExistence type="inferred from homology"/>
<evidence type="ECO:0000256" key="1">
    <source>
        <dbReference type="ARBA" id="ARBA00022722"/>
    </source>
</evidence>
<sequence>MKKNIYIFTDGSLRRKDNTVAFESELGRKILPIEDISEIFIFGQVDLNKAFLDYMSQKEIILHFFNYYGYYTGSFYPREHLNSGYMILKQAEHYLDERKRLDIALRIVEGASKNILSIIKYYMARGKELDQINDRINILIDRLKECKTTNEIMAIEGNIRETYYEAFDIVIDNKDFRFVQRTKRPPKNHLNALISFGNSMLYTLVLSEIYKTHLDPRIGFLHTTNFRRFTLNLDIAEIFKPIIVDRIIFTLLNKKIIQKDDFEKDLDGIMLKENAKKRFVEEFDKRLTTTIMHRKLGRHVSYRRLIRMELYKLEKHLIGEEEYLPFVSKW</sequence>
<reference evidence="10 11" key="1">
    <citation type="submission" date="2016-10" db="EMBL/GenBank/DDBJ databases">
        <authorList>
            <person name="de Groot N.N."/>
        </authorList>
    </citation>
    <scope>NUCLEOTIDE SEQUENCE [LARGE SCALE GENOMIC DNA]</scope>
    <source>
        <strain evidence="10 11">DSM 23310</strain>
    </source>
</reference>
<keyword evidence="7 9" id="KW-0238">DNA-binding</keyword>
<dbReference type="GO" id="GO:0046872">
    <property type="term" value="F:metal ion binding"/>
    <property type="evidence" value="ECO:0007669"/>
    <property type="project" value="UniProtKB-UniRule"/>
</dbReference>
<dbReference type="EMBL" id="FNNG01000005">
    <property type="protein sequence ID" value="SDW90767.1"/>
    <property type="molecule type" value="Genomic_DNA"/>
</dbReference>
<name>A0A1H2XD58_9FIRM</name>
<evidence type="ECO:0000256" key="8">
    <source>
        <dbReference type="ARBA" id="ARBA00023211"/>
    </source>
</evidence>
<feature type="binding site" evidence="9">
    <location>
        <position position="237"/>
    </location>
    <ligand>
        <name>Mn(2+)</name>
        <dbReference type="ChEBI" id="CHEBI:29035"/>
    </ligand>
</feature>
<keyword evidence="3 9" id="KW-0255">Endonuclease</keyword>
<dbReference type="GO" id="GO:0043571">
    <property type="term" value="P:maintenance of CRISPR repeat elements"/>
    <property type="evidence" value="ECO:0007669"/>
    <property type="project" value="UniProtKB-UniRule"/>
</dbReference>
<organism evidence="10 11">
    <name type="scientific">Tepidimicrobium xylanilyticum</name>
    <dbReference type="NCBI Taxonomy" id="1123352"/>
    <lineage>
        <taxon>Bacteria</taxon>
        <taxon>Bacillati</taxon>
        <taxon>Bacillota</taxon>
        <taxon>Tissierellia</taxon>
        <taxon>Tissierellales</taxon>
        <taxon>Tepidimicrobiaceae</taxon>
        <taxon>Tepidimicrobium</taxon>
    </lineage>
</organism>
<comment type="function">
    <text evidence="9">CRISPR (clustered regularly interspaced short palindromic repeat), is an adaptive immune system that provides protection against mobile genetic elements (viruses, transposable elements and conjugative plasmids). CRISPR clusters contain spacers, sequences complementary to antecedent mobile elements, and target invading nucleic acids. CRISPR clusters are transcribed and processed into CRISPR RNA (crRNA). Acts as a dsDNA endonuclease. Involved in the integration of spacer DNA into the CRISPR cassette.</text>
</comment>
<dbReference type="CDD" id="cd09722">
    <property type="entry name" value="Cas1_I-B"/>
    <property type="match status" value="1"/>
</dbReference>
<dbReference type="Proteomes" id="UP000198828">
    <property type="component" value="Unassembled WGS sequence"/>
</dbReference>
<dbReference type="InterPro" id="IPR042206">
    <property type="entry name" value="CRISPR-assoc_Cas1_C"/>
</dbReference>
<keyword evidence="5 9" id="KW-0460">Magnesium</keyword>
<evidence type="ECO:0000313" key="11">
    <source>
        <dbReference type="Proteomes" id="UP000198828"/>
    </source>
</evidence>
<dbReference type="HAMAP" id="MF_01470">
    <property type="entry name" value="Cas1"/>
    <property type="match status" value="1"/>
</dbReference>
<dbReference type="OrthoDB" id="9803119at2"/>
<dbReference type="InterPro" id="IPR019858">
    <property type="entry name" value="CRISPR-assoc_Cas1_HMARI/TNEAP"/>
</dbReference>
<comment type="similarity">
    <text evidence="9">Belongs to the CRISPR-associated endonuclease Cas1 family.</text>
</comment>
<dbReference type="NCBIfam" id="TIGR03641">
    <property type="entry name" value="cas1_HMARI"/>
    <property type="match status" value="1"/>
</dbReference>
<dbReference type="InterPro" id="IPR042211">
    <property type="entry name" value="CRISPR-assoc_Cas1_N"/>
</dbReference>
<keyword evidence="8 9" id="KW-0464">Manganese</keyword>
<dbReference type="Gene3D" id="3.100.10.20">
    <property type="entry name" value="CRISPR-associated endonuclease Cas1, N-terminal domain"/>
    <property type="match status" value="1"/>
</dbReference>
<dbReference type="PANTHER" id="PTHR43219:SF1">
    <property type="entry name" value="CRISPR-ASSOCIATED ENDONUCLEASE CAS1"/>
    <property type="match status" value="1"/>
</dbReference>
<dbReference type="GO" id="GO:0016787">
    <property type="term" value="F:hydrolase activity"/>
    <property type="evidence" value="ECO:0007669"/>
    <property type="project" value="UniProtKB-KW"/>
</dbReference>
<feature type="binding site" evidence="9">
    <location>
        <position position="156"/>
    </location>
    <ligand>
        <name>Mn(2+)</name>
        <dbReference type="ChEBI" id="CHEBI:29035"/>
    </ligand>
</feature>